<accession>A0A9Q3QUY7</accession>
<dbReference type="RefSeq" id="WP_221133576.1">
    <property type="nucleotide sequence ID" value="NZ_JABDYC010000002.1"/>
</dbReference>
<evidence type="ECO:0000313" key="1">
    <source>
        <dbReference type="EMBL" id="MBX5023046.1"/>
    </source>
</evidence>
<dbReference type="EMBL" id="JABDYC010000002">
    <property type="protein sequence ID" value="MBX5023046.1"/>
    <property type="molecule type" value="Genomic_DNA"/>
</dbReference>
<comment type="caution">
    <text evidence="1">The sequence shown here is derived from an EMBL/GenBank/DDBJ whole genome shotgun (WGS) entry which is preliminary data.</text>
</comment>
<reference evidence="1" key="1">
    <citation type="submission" date="2020-04" db="EMBL/GenBank/DDBJ databases">
        <title>Global-level population genomics: horizontal gene transfer, symbiosis and evolution in Rhizobia.</title>
        <authorList>
            <person name="Gai Y."/>
        </authorList>
    </citation>
    <scope>NUCLEOTIDE SEQUENCE</scope>
    <source>
        <strain evidence="1">BLR57</strain>
    </source>
</reference>
<dbReference type="Proteomes" id="UP000749740">
    <property type="component" value="Unassembled WGS sequence"/>
</dbReference>
<gene>
    <name evidence="1" type="ORF">HJB63_10725</name>
</gene>
<dbReference type="AlphaFoldDB" id="A0A9Q3QUY7"/>
<organism evidence="1 2">
    <name type="scientific">Rhizobium lentis</name>
    <dbReference type="NCBI Taxonomy" id="1138194"/>
    <lineage>
        <taxon>Bacteria</taxon>
        <taxon>Pseudomonadati</taxon>
        <taxon>Pseudomonadota</taxon>
        <taxon>Alphaproteobacteria</taxon>
        <taxon>Hyphomicrobiales</taxon>
        <taxon>Rhizobiaceae</taxon>
        <taxon>Rhizobium/Agrobacterium group</taxon>
        <taxon>Rhizobium</taxon>
    </lineage>
</organism>
<evidence type="ECO:0000313" key="2">
    <source>
        <dbReference type="Proteomes" id="UP000749740"/>
    </source>
</evidence>
<proteinExistence type="predicted"/>
<protein>
    <submittedName>
        <fullName evidence="1">Uncharacterized protein</fullName>
    </submittedName>
</protein>
<name>A0A9Q3QUY7_9HYPH</name>
<sequence>MDIPKHWTFVFEGMGETDTGDVITVADGEIIGTWSILDGAFYTFTPLGVSEHLFLDPFLGRMCVEMREWQEARGIEGI</sequence>